<dbReference type="Pfam" id="PF01454">
    <property type="entry name" value="MAGE"/>
    <property type="match status" value="1"/>
</dbReference>
<proteinExistence type="predicted"/>
<feature type="compositionally biased region" description="Acidic residues" evidence="1">
    <location>
        <begin position="34"/>
        <end position="49"/>
    </location>
</feature>
<evidence type="ECO:0000259" key="2">
    <source>
        <dbReference type="PROSITE" id="PS50838"/>
    </source>
</evidence>
<dbReference type="InterPro" id="IPR041899">
    <property type="entry name" value="MAGE_WH2"/>
</dbReference>
<reference evidence="3 4" key="1">
    <citation type="journal article" date="2019" name="Nat. Ecol. Evol.">
        <title>Megaphylogeny resolves global patterns of mushroom evolution.</title>
        <authorList>
            <person name="Varga T."/>
            <person name="Krizsan K."/>
            <person name="Foldi C."/>
            <person name="Dima B."/>
            <person name="Sanchez-Garcia M."/>
            <person name="Sanchez-Ramirez S."/>
            <person name="Szollosi G.J."/>
            <person name="Szarkandi J.G."/>
            <person name="Papp V."/>
            <person name="Albert L."/>
            <person name="Andreopoulos W."/>
            <person name="Angelini C."/>
            <person name="Antonin V."/>
            <person name="Barry K.W."/>
            <person name="Bougher N.L."/>
            <person name="Buchanan P."/>
            <person name="Buyck B."/>
            <person name="Bense V."/>
            <person name="Catcheside P."/>
            <person name="Chovatia M."/>
            <person name="Cooper J."/>
            <person name="Damon W."/>
            <person name="Desjardin D."/>
            <person name="Finy P."/>
            <person name="Geml J."/>
            <person name="Haridas S."/>
            <person name="Hughes K."/>
            <person name="Justo A."/>
            <person name="Karasinski D."/>
            <person name="Kautmanova I."/>
            <person name="Kiss B."/>
            <person name="Kocsube S."/>
            <person name="Kotiranta H."/>
            <person name="LaButti K.M."/>
            <person name="Lechner B.E."/>
            <person name="Liimatainen K."/>
            <person name="Lipzen A."/>
            <person name="Lukacs Z."/>
            <person name="Mihaltcheva S."/>
            <person name="Morgado L.N."/>
            <person name="Niskanen T."/>
            <person name="Noordeloos M.E."/>
            <person name="Ohm R.A."/>
            <person name="Ortiz-Santana B."/>
            <person name="Ovrebo C."/>
            <person name="Racz N."/>
            <person name="Riley R."/>
            <person name="Savchenko A."/>
            <person name="Shiryaev A."/>
            <person name="Soop K."/>
            <person name="Spirin V."/>
            <person name="Szebenyi C."/>
            <person name="Tomsovsky M."/>
            <person name="Tulloss R.E."/>
            <person name="Uehling J."/>
            <person name="Grigoriev I.V."/>
            <person name="Vagvolgyi C."/>
            <person name="Papp T."/>
            <person name="Martin F.M."/>
            <person name="Miettinen O."/>
            <person name="Hibbett D.S."/>
            <person name="Nagy L.G."/>
        </authorList>
    </citation>
    <scope>NUCLEOTIDE SEQUENCE [LARGE SCALE GENOMIC DNA]</scope>
    <source>
        <strain evidence="3 4">FP101781</strain>
    </source>
</reference>
<dbReference type="PANTHER" id="PTHR11736:SF14">
    <property type="entry name" value="NSE3 HOMOLOG, SMC5-SMC6 COMPLEX COMPONENT"/>
    <property type="match status" value="1"/>
</dbReference>
<dbReference type="PANTHER" id="PTHR11736">
    <property type="entry name" value="MELANOMA-ASSOCIATED ANTIGEN MAGE ANTIGEN"/>
    <property type="match status" value="1"/>
</dbReference>
<keyword evidence="4" id="KW-1185">Reference proteome</keyword>
<name>A0A4Y7SXS8_COPMI</name>
<protein>
    <recommendedName>
        <fullName evidence="2">MAGE domain-containing protein</fullName>
    </recommendedName>
</protein>
<dbReference type="GO" id="GO:0005634">
    <property type="term" value="C:nucleus"/>
    <property type="evidence" value="ECO:0007669"/>
    <property type="project" value="TreeGrafter"/>
</dbReference>
<feature type="compositionally biased region" description="Low complexity" evidence="1">
    <location>
        <begin position="1"/>
        <end position="24"/>
    </location>
</feature>
<evidence type="ECO:0000256" key="1">
    <source>
        <dbReference type="SAM" id="MobiDB-lite"/>
    </source>
</evidence>
<dbReference type="Gene3D" id="1.10.10.1200">
    <property type="entry name" value="MAGE homology domain, winged helix WH1 motif"/>
    <property type="match status" value="1"/>
</dbReference>
<dbReference type="AlphaFoldDB" id="A0A4Y7SXS8"/>
<feature type="region of interest" description="Disordered" evidence="1">
    <location>
        <begin position="205"/>
        <end position="247"/>
    </location>
</feature>
<feature type="non-terminal residue" evidence="3">
    <location>
        <position position="1"/>
    </location>
</feature>
<dbReference type="Gene3D" id="1.10.10.1210">
    <property type="entry name" value="MAGE homology domain, winged helix WH2 motif"/>
    <property type="match status" value="1"/>
</dbReference>
<feature type="region of interest" description="Disordered" evidence="1">
    <location>
        <begin position="295"/>
        <end position="333"/>
    </location>
</feature>
<dbReference type="InterPro" id="IPR002190">
    <property type="entry name" value="MHD_dom"/>
</dbReference>
<dbReference type="OrthoDB" id="205198at2759"/>
<dbReference type="InterPro" id="IPR041898">
    <property type="entry name" value="MAGE_WH1"/>
</dbReference>
<evidence type="ECO:0000313" key="3">
    <source>
        <dbReference type="EMBL" id="TEB26424.1"/>
    </source>
</evidence>
<dbReference type="InterPro" id="IPR037445">
    <property type="entry name" value="MAGE"/>
</dbReference>
<accession>A0A4Y7SXS8</accession>
<dbReference type="GO" id="GO:0006281">
    <property type="term" value="P:DNA repair"/>
    <property type="evidence" value="ECO:0007669"/>
    <property type="project" value="TreeGrafter"/>
</dbReference>
<evidence type="ECO:0000313" key="4">
    <source>
        <dbReference type="Proteomes" id="UP000298030"/>
    </source>
</evidence>
<organism evidence="3 4">
    <name type="scientific">Coprinellus micaceus</name>
    <name type="common">Glistening ink-cap mushroom</name>
    <name type="synonym">Coprinus micaceus</name>
    <dbReference type="NCBI Taxonomy" id="71717"/>
    <lineage>
        <taxon>Eukaryota</taxon>
        <taxon>Fungi</taxon>
        <taxon>Dikarya</taxon>
        <taxon>Basidiomycota</taxon>
        <taxon>Agaricomycotina</taxon>
        <taxon>Agaricomycetes</taxon>
        <taxon>Agaricomycetidae</taxon>
        <taxon>Agaricales</taxon>
        <taxon>Agaricineae</taxon>
        <taxon>Psathyrellaceae</taxon>
        <taxon>Coprinellus</taxon>
    </lineage>
</organism>
<dbReference type="EMBL" id="QPFP01000048">
    <property type="protein sequence ID" value="TEB26424.1"/>
    <property type="molecule type" value="Genomic_DNA"/>
</dbReference>
<feature type="region of interest" description="Disordered" evidence="1">
    <location>
        <begin position="1"/>
        <end position="63"/>
    </location>
</feature>
<dbReference type="STRING" id="71717.A0A4Y7SXS8"/>
<dbReference type="PROSITE" id="PS50838">
    <property type="entry name" value="MAGE"/>
    <property type="match status" value="1"/>
</dbReference>
<gene>
    <name evidence="3" type="ORF">FA13DRAFT_1737355</name>
</gene>
<comment type="caution">
    <text evidence="3">The sequence shown here is derived from an EMBL/GenBank/DDBJ whole genome shotgun (WGS) entry which is preliminary data.</text>
</comment>
<sequence>GGRSQRQPPQSQAPRGTQRGTQARGGRRSQVHEEPEDEEEYDEEEDNDEAPGGSMDVDGDQEVSRRANDLVRIALFMEHKRLPLKRDDIVKKVLSPHNRLFKRVFDLAQSKLRDTLGMELVELPTRAGLDQESATGSQGGAGPSGTQAQPDDDLSQARKATGMKKKCTCVVVAALYEKGTRRAYCIRIHSSYEASVLHADLLEEESGDIPGGPSSSSIIGHRHQGQTPTTDADSLDDSDDADRPPRSYGTILSWSHTDHPGPSGCCYTLLALILVHGRSMPDMDMRSFLRQLHLPPGATSERRSIGGDAGKPGAGSKRLRATQAPRREEELEGADGAGGMFEWRWGPRAMVEVGERGVAEFVGDLVANARAREARVAKMAAGSKLVEVA</sequence>
<dbReference type="Proteomes" id="UP000298030">
    <property type="component" value="Unassembled WGS sequence"/>
</dbReference>
<feature type="domain" description="MAGE" evidence="2">
    <location>
        <begin position="63"/>
        <end position="123"/>
    </location>
</feature>
<feature type="region of interest" description="Disordered" evidence="1">
    <location>
        <begin position="127"/>
        <end position="159"/>
    </location>
</feature>
<dbReference type="SMART" id="SM01373">
    <property type="entry name" value="MAGE"/>
    <property type="match status" value="1"/>
</dbReference>